<dbReference type="EMBL" id="UYJE01007035">
    <property type="protein sequence ID" value="VDI51193.1"/>
    <property type="molecule type" value="Genomic_DNA"/>
</dbReference>
<evidence type="ECO:0000256" key="5">
    <source>
        <dbReference type="ARBA" id="ARBA00022723"/>
    </source>
</evidence>
<gene>
    <name evidence="10" type="ORF">MGAL_10B069513</name>
</gene>
<keyword evidence="6" id="KW-0378">Hydrolase</keyword>
<comment type="cofactor">
    <cofactor evidence="1">
        <name>a divalent metal cation</name>
        <dbReference type="ChEBI" id="CHEBI:60240"/>
    </cofactor>
</comment>
<evidence type="ECO:0000256" key="8">
    <source>
        <dbReference type="SAM" id="MobiDB-lite"/>
    </source>
</evidence>
<dbReference type="Pfam" id="PF13359">
    <property type="entry name" value="DDE_Tnp_4"/>
    <property type="match status" value="1"/>
</dbReference>
<evidence type="ECO:0000313" key="11">
    <source>
        <dbReference type="Proteomes" id="UP000596742"/>
    </source>
</evidence>
<comment type="subcellular location">
    <subcellularLocation>
        <location evidence="2">Nucleus</location>
    </subcellularLocation>
</comment>
<keyword evidence="4" id="KW-0540">Nuclease</keyword>
<proteinExistence type="inferred from homology"/>
<dbReference type="Proteomes" id="UP000596742">
    <property type="component" value="Unassembled WGS sequence"/>
</dbReference>
<organism evidence="10 11">
    <name type="scientific">Mytilus galloprovincialis</name>
    <name type="common">Mediterranean mussel</name>
    <dbReference type="NCBI Taxonomy" id="29158"/>
    <lineage>
        <taxon>Eukaryota</taxon>
        <taxon>Metazoa</taxon>
        <taxon>Spiralia</taxon>
        <taxon>Lophotrochozoa</taxon>
        <taxon>Mollusca</taxon>
        <taxon>Bivalvia</taxon>
        <taxon>Autobranchia</taxon>
        <taxon>Pteriomorphia</taxon>
        <taxon>Mytilida</taxon>
        <taxon>Mytiloidea</taxon>
        <taxon>Mytilidae</taxon>
        <taxon>Mytilinae</taxon>
        <taxon>Mytilus</taxon>
    </lineage>
</organism>
<dbReference type="InterPro" id="IPR027806">
    <property type="entry name" value="HARBI1_dom"/>
</dbReference>
<keyword evidence="7" id="KW-0539">Nucleus</keyword>
<evidence type="ECO:0000259" key="9">
    <source>
        <dbReference type="Pfam" id="PF13359"/>
    </source>
</evidence>
<accession>A0A8B6FLS0</accession>
<evidence type="ECO:0000256" key="6">
    <source>
        <dbReference type="ARBA" id="ARBA00022801"/>
    </source>
</evidence>
<dbReference type="GO" id="GO:0004518">
    <property type="term" value="F:nuclease activity"/>
    <property type="evidence" value="ECO:0007669"/>
    <property type="project" value="UniProtKB-KW"/>
</dbReference>
<feature type="region of interest" description="Disordered" evidence="8">
    <location>
        <begin position="1"/>
        <end position="51"/>
    </location>
</feature>
<dbReference type="GO" id="GO:0005634">
    <property type="term" value="C:nucleus"/>
    <property type="evidence" value="ECO:0007669"/>
    <property type="project" value="UniProtKB-SubCell"/>
</dbReference>
<comment type="caution">
    <text evidence="10">The sequence shown here is derived from an EMBL/GenBank/DDBJ whole genome shotgun (WGS) entry which is preliminary data.</text>
</comment>
<sequence>MTGVDSFLDTDAATPEISVEQDLEEANTSREFSKSTPVTSGSNTTNTNPSVGKFTQITADWPVSVHDSHIFKTSSICKHLEENHKGLVDGVLLGDNGYMCRPFLLTPYNNPQEPHQERFNGSHVSTRSLIERTFGVWKKRFHVLHSEIRMRPDRSCKFIVACAILYNIAMMLKEPIIANDDISEEQPMIQPYIGQQDGRGIRNHNTTFFFS</sequence>
<evidence type="ECO:0000256" key="2">
    <source>
        <dbReference type="ARBA" id="ARBA00004123"/>
    </source>
</evidence>
<dbReference type="PANTHER" id="PTHR22930">
    <property type="match status" value="1"/>
</dbReference>
<evidence type="ECO:0000313" key="10">
    <source>
        <dbReference type="EMBL" id="VDI51193.1"/>
    </source>
</evidence>
<dbReference type="AlphaFoldDB" id="A0A8B6FLS0"/>
<name>A0A8B6FLS0_MYTGA</name>
<dbReference type="GO" id="GO:0046872">
    <property type="term" value="F:metal ion binding"/>
    <property type="evidence" value="ECO:0007669"/>
    <property type="project" value="UniProtKB-KW"/>
</dbReference>
<dbReference type="PANTHER" id="PTHR22930:SF250">
    <property type="entry name" value="NUCLEASE HARBI1-LIKE PROTEIN"/>
    <property type="match status" value="1"/>
</dbReference>
<dbReference type="OrthoDB" id="6154807at2759"/>
<keyword evidence="11" id="KW-1185">Reference proteome</keyword>
<comment type="similarity">
    <text evidence="3">Belongs to the HARBI1 family.</text>
</comment>
<feature type="domain" description="DDE Tnp4" evidence="9">
    <location>
        <begin position="51"/>
        <end position="167"/>
    </location>
</feature>
<dbReference type="GO" id="GO:0016787">
    <property type="term" value="F:hydrolase activity"/>
    <property type="evidence" value="ECO:0007669"/>
    <property type="project" value="UniProtKB-KW"/>
</dbReference>
<feature type="compositionally biased region" description="Low complexity" evidence="8">
    <location>
        <begin position="35"/>
        <end position="51"/>
    </location>
</feature>
<reference evidence="10" key="1">
    <citation type="submission" date="2018-11" db="EMBL/GenBank/DDBJ databases">
        <authorList>
            <person name="Alioto T."/>
            <person name="Alioto T."/>
        </authorList>
    </citation>
    <scope>NUCLEOTIDE SEQUENCE</scope>
</reference>
<evidence type="ECO:0000256" key="3">
    <source>
        <dbReference type="ARBA" id="ARBA00006958"/>
    </source>
</evidence>
<evidence type="ECO:0000256" key="4">
    <source>
        <dbReference type="ARBA" id="ARBA00022722"/>
    </source>
</evidence>
<protein>
    <recommendedName>
        <fullName evidence="9">DDE Tnp4 domain-containing protein</fullName>
    </recommendedName>
</protein>
<evidence type="ECO:0000256" key="1">
    <source>
        <dbReference type="ARBA" id="ARBA00001968"/>
    </source>
</evidence>
<evidence type="ECO:0000256" key="7">
    <source>
        <dbReference type="ARBA" id="ARBA00023242"/>
    </source>
</evidence>
<dbReference type="InterPro" id="IPR045249">
    <property type="entry name" value="HARBI1-like"/>
</dbReference>
<keyword evidence="5" id="KW-0479">Metal-binding</keyword>